<evidence type="ECO:0000313" key="2">
    <source>
        <dbReference type="Proteomes" id="UP001281761"/>
    </source>
</evidence>
<sequence length="171" mass="19313">MTCNWSRSLSPRNIGCPSSRLPMMHPIAHISTAVEYFVVQGSNSGARYHLVATESVESPVELVYRAKPFDVTAYTKSDLSLYLPLGVCDVAEYPKHLSSAVYSSPKAALMYDCDGFLYSAGEPLDHNCRPRDLQEWWAEADLEKRTLHFFIDGVQQQYHFINIHVPLVFAI</sequence>
<protein>
    <submittedName>
        <fullName evidence="1">Uncharacterized protein</fullName>
    </submittedName>
</protein>
<name>A0ABQ9XYM9_9EUKA</name>
<reference evidence="1 2" key="1">
    <citation type="journal article" date="2022" name="bioRxiv">
        <title>Genomics of Preaxostyla Flagellates Illuminates Evolutionary Transitions and the Path Towards Mitochondrial Loss.</title>
        <authorList>
            <person name="Novak L.V.F."/>
            <person name="Treitli S.C."/>
            <person name="Pyrih J."/>
            <person name="Halakuc P."/>
            <person name="Pipaliya S.V."/>
            <person name="Vacek V."/>
            <person name="Brzon O."/>
            <person name="Soukal P."/>
            <person name="Eme L."/>
            <person name="Dacks J.B."/>
            <person name="Karnkowska A."/>
            <person name="Elias M."/>
            <person name="Hampl V."/>
        </authorList>
    </citation>
    <scope>NUCLEOTIDE SEQUENCE [LARGE SCALE GENOMIC DNA]</scope>
    <source>
        <strain evidence="1">NAU3</strain>
        <tissue evidence="1">Gut</tissue>
    </source>
</reference>
<evidence type="ECO:0000313" key="1">
    <source>
        <dbReference type="EMBL" id="KAK2956596.1"/>
    </source>
</evidence>
<comment type="caution">
    <text evidence="1">The sequence shown here is derived from an EMBL/GenBank/DDBJ whole genome shotgun (WGS) entry which is preliminary data.</text>
</comment>
<proteinExistence type="predicted"/>
<dbReference type="Proteomes" id="UP001281761">
    <property type="component" value="Unassembled WGS sequence"/>
</dbReference>
<accession>A0ABQ9XYM9</accession>
<organism evidence="1 2">
    <name type="scientific">Blattamonas nauphoetae</name>
    <dbReference type="NCBI Taxonomy" id="2049346"/>
    <lineage>
        <taxon>Eukaryota</taxon>
        <taxon>Metamonada</taxon>
        <taxon>Preaxostyla</taxon>
        <taxon>Oxymonadida</taxon>
        <taxon>Blattamonas</taxon>
    </lineage>
</organism>
<gene>
    <name evidence="1" type="ORF">BLNAU_8436</name>
</gene>
<keyword evidence="2" id="KW-1185">Reference proteome</keyword>
<dbReference type="EMBL" id="JARBJD010000054">
    <property type="protein sequence ID" value="KAK2956596.1"/>
    <property type="molecule type" value="Genomic_DNA"/>
</dbReference>